<reference evidence="1" key="2">
    <citation type="submission" date="2013-05" db="EMBL/GenBank/DDBJ databases">
        <authorList>
            <person name="Carter J.-M."/>
            <person name="Baker S.C."/>
            <person name="Pink R."/>
            <person name="Carter D.R.F."/>
            <person name="Collins A."/>
            <person name="Tomlin J."/>
            <person name="Gibbs M."/>
            <person name="Breuker C.J."/>
        </authorList>
    </citation>
    <scope>NUCLEOTIDE SEQUENCE</scope>
    <source>
        <tissue evidence="1">Ovary</tissue>
    </source>
</reference>
<sequence>MTNETQLRKQTEGPVCVTASIVKRHYRGTITRDVMDLIWTRIHEQLSVSPRILLMQSTIRNITWFDRLLDVLIVVLNDLKPSSKIGLLKFETIFPIPLIVFEISACKKTHNILLSLFSSRWNFTLTRR</sequence>
<accession>S4P761</accession>
<reference evidence="1" key="1">
    <citation type="journal article" date="2013" name="BMC Genomics">
        <title>Unscrambling butterfly oogenesis.</title>
        <authorList>
            <person name="Carter J.M."/>
            <person name="Baker S.C."/>
            <person name="Pink R."/>
            <person name="Carter D.R."/>
            <person name="Collins A."/>
            <person name="Tomlin J."/>
            <person name="Gibbs M."/>
            <person name="Breuker C.J."/>
        </authorList>
    </citation>
    <scope>NUCLEOTIDE SEQUENCE</scope>
    <source>
        <tissue evidence="1">Ovary</tissue>
    </source>
</reference>
<protein>
    <submittedName>
        <fullName evidence="1">Uncharacterized protein</fullName>
    </submittedName>
</protein>
<name>S4P761_9NEOP</name>
<dbReference type="AlphaFoldDB" id="S4P761"/>
<evidence type="ECO:0000313" key="1">
    <source>
        <dbReference type="EMBL" id="JAA87811.1"/>
    </source>
</evidence>
<dbReference type="EMBL" id="GAIX01004749">
    <property type="protein sequence ID" value="JAA87811.1"/>
    <property type="molecule type" value="Transcribed_RNA"/>
</dbReference>
<organism evidence="1">
    <name type="scientific">Pararge aegeria</name>
    <name type="common">speckled wood butterfly</name>
    <dbReference type="NCBI Taxonomy" id="116150"/>
    <lineage>
        <taxon>Eukaryota</taxon>
        <taxon>Metazoa</taxon>
        <taxon>Ecdysozoa</taxon>
        <taxon>Arthropoda</taxon>
        <taxon>Hexapoda</taxon>
        <taxon>Insecta</taxon>
        <taxon>Pterygota</taxon>
        <taxon>Neoptera</taxon>
        <taxon>Endopterygota</taxon>
        <taxon>Lepidoptera</taxon>
        <taxon>Glossata</taxon>
        <taxon>Ditrysia</taxon>
        <taxon>Papilionoidea</taxon>
        <taxon>Nymphalidae</taxon>
        <taxon>Satyrinae</taxon>
        <taxon>Satyrini</taxon>
        <taxon>Parargina</taxon>
        <taxon>Pararge</taxon>
    </lineage>
</organism>
<proteinExistence type="predicted"/>